<reference evidence="2 3" key="1">
    <citation type="journal article" date="2009" name="PLoS ONE">
        <title>The complete genome of Teredinibacter turnerae T7901: an intracellular endosymbiont of marine wood-boring bivalves (shipworms).</title>
        <authorList>
            <person name="Yang J.C."/>
            <person name="Madupu R."/>
            <person name="Durkin A.S."/>
            <person name="Ekborg N.A."/>
            <person name="Pedamallu C.S."/>
            <person name="Hostetler J.B."/>
            <person name="Radune D."/>
            <person name="Toms B.S."/>
            <person name="Henrissat B."/>
            <person name="Coutinho P.M."/>
            <person name="Schwarz S."/>
            <person name="Field L."/>
            <person name="Trindade-Silva A.E."/>
            <person name="Soares C.A.G."/>
            <person name="Elshahawi S."/>
            <person name="Hanora A."/>
            <person name="Schmidt E.W."/>
            <person name="Haygood M.G."/>
            <person name="Posfai J."/>
            <person name="Benner J."/>
            <person name="Madinger C."/>
            <person name="Nove J."/>
            <person name="Anton B."/>
            <person name="Chaudhary K."/>
            <person name="Foster J."/>
            <person name="Holman A."/>
            <person name="Kumar S."/>
            <person name="Lessard P.A."/>
            <person name="Luyten Y.A."/>
            <person name="Slatko B."/>
            <person name="Wood N."/>
            <person name="Wu B."/>
            <person name="Teplitski M."/>
            <person name="Mougous J.D."/>
            <person name="Ward N."/>
            <person name="Eisen J.A."/>
            <person name="Badger J.H."/>
            <person name="Distel D.L."/>
        </authorList>
    </citation>
    <scope>NUCLEOTIDE SEQUENCE [LARGE SCALE GENOMIC DNA]</scope>
    <source>
        <strain evidence="3">ATCC 39867 / T7901</strain>
    </source>
</reference>
<evidence type="ECO:0000256" key="1">
    <source>
        <dbReference type="SAM" id="Phobius"/>
    </source>
</evidence>
<keyword evidence="1" id="KW-0472">Membrane</keyword>
<dbReference type="STRING" id="377629.TERTU_1799"/>
<dbReference type="AlphaFoldDB" id="C5BHS2"/>
<accession>C5BHS2</accession>
<sequence length="140" mass="15541">MALYEKIEPKPLPRWVTIPLGLIFTPFTFICVIGSAKLLIAPNVPPTVITVSLSSLFLAGSLWVFYLSLRLLFVSPKSRSKFISPIGLKVVAMVFAVIPIVSIIIGTFWEKPLVHSIMTIAYIGIVFRLWGMSNHRGQNA</sequence>
<name>C5BHS2_TERTT</name>
<keyword evidence="1" id="KW-1133">Transmembrane helix</keyword>
<feature type="transmembrane region" description="Helical" evidence="1">
    <location>
        <begin position="12"/>
        <end position="36"/>
    </location>
</feature>
<proteinExistence type="predicted"/>
<evidence type="ECO:0000313" key="2">
    <source>
        <dbReference type="EMBL" id="ACR10991.1"/>
    </source>
</evidence>
<gene>
    <name evidence="2" type="ordered locus">TERTU_1799</name>
</gene>
<keyword evidence="3" id="KW-1185">Reference proteome</keyword>
<feature type="transmembrane region" description="Helical" evidence="1">
    <location>
        <begin position="48"/>
        <end position="74"/>
    </location>
</feature>
<feature type="transmembrane region" description="Helical" evidence="1">
    <location>
        <begin position="86"/>
        <end position="107"/>
    </location>
</feature>
<feature type="transmembrane region" description="Helical" evidence="1">
    <location>
        <begin position="113"/>
        <end position="131"/>
    </location>
</feature>
<dbReference type="KEGG" id="ttu:TERTU_1799"/>
<protein>
    <submittedName>
        <fullName evidence="2">Cation efflux system protein</fullName>
    </submittedName>
</protein>
<evidence type="ECO:0000313" key="3">
    <source>
        <dbReference type="Proteomes" id="UP000009080"/>
    </source>
</evidence>
<dbReference type="HOGENOM" id="CLU_1834201_0_0_6"/>
<organism evidence="2 3">
    <name type="scientific">Teredinibacter turnerae (strain ATCC 39867 / T7901)</name>
    <dbReference type="NCBI Taxonomy" id="377629"/>
    <lineage>
        <taxon>Bacteria</taxon>
        <taxon>Pseudomonadati</taxon>
        <taxon>Pseudomonadota</taxon>
        <taxon>Gammaproteobacteria</taxon>
        <taxon>Cellvibrionales</taxon>
        <taxon>Cellvibrionaceae</taxon>
        <taxon>Teredinibacter</taxon>
    </lineage>
</organism>
<dbReference type="EMBL" id="CP001614">
    <property type="protein sequence ID" value="ACR10991.1"/>
    <property type="molecule type" value="Genomic_DNA"/>
</dbReference>
<dbReference type="Proteomes" id="UP000009080">
    <property type="component" value="Chromosome"/>
</dbReference>
<keyword evidence="1" id="KW-0812">Transmembrane</keyword>
<dbReference type="OrthoDB" id="7067773at2"/>